<reference evidence="6" key="1">
    <citation type="journal article" date="2019" name="Int. J. Syst. Evol. Microbiol.">
        <title>The Global Catalogue of Microorganisms (GCM) 10K type strain sequencing project: providing services to taxonomists for standard genome sequencing and annotation.</title>
        <authorList>
            <consortium name="The Broad Institute Genomics Platform"/>
            <consortium name="The Broad Institute Genome Sequencing Center for Infectious Disease"/>
            <person name="Wu L."/>
            <person name="Ma J."/>
        </authorList>
    </citation>
    <scope>NUCLEOTIDE SEQUENCE [LARGE SCALE GENOMIC DNA]</scope>
    <source>
        <strain evidence="6">JCM 14545</strain>
    </source>
</reference>
<keyword evidence="2" id="KW-0378">Hydrolase</keyword>
<name>A0ABP5BQH2_9PSEU</name>
<dbReference type="Pfam" id="PF00545">
    <property type="entry name" value="Ribonuclease"/>
    <property type="match status" value="1"/>
</dbReference>
<evidence type="ECO:0000256" key="3">
    <source>
        <dbReference type="SAM" id="MobiDB-lite"/>
    </source>
</evidence>
<evidence type="ECO:0000256" key="1">
    <source>
        <dbReference type="ARBA" id="ARBA00022722"/>
    </source>
</evidence>
<keyword evidence="4" id="KW-1133">Transmembrane helix</keyword>
<organism evidence="5 6">
    <name type="scientific">Amycolatopsis minnesotensis</name>
    <dbReference type="NCBI Taxonomy" id="337894"/>
    <lineage>
        <taxon>Bacteria</taxon>
        <taxon>Bacillati</taxon>
        <taxon>Actinomycetota</taxon>
        <taxon>Actinomycetes</taxon>
        <taxon>Pseudonocardiales</taxon>
        <taxon>Pseudonocardiaceae</taxon>
        <taxon>Amycolatopsis</taxon>
    </lineage>
</organism>
<keyword evidence="4" id="KW-0812">Transmembrane</keyword>
<protein>
    <submittedName>
        <fullName evidence="5">Ribonuclease domain-containing protein</fullName>
    </submittedName>
</protein>
<dbReference type="EMBL" id="BAAANN010000006">
    <property type="protein sequence ID" value="GAA1950502.1"/>
    <property type="molecule type" value="Genomic_DNA"/>
</dbReference>
<feature type="transmembrane region" description="Helical" evidence="4">
    <location>
        <begin position="9"/>
        <end position="26"/>
    </location>
</feature>
<feature type="region of interest" description="Disordered" evidence="3">
    <location>
        <begin position="32"/>
        <end position="105"/>
    </location>
</feature>
<proteinExistence type="predicted"/>
<comment type="caution">
    <text evidence="5">The sequence shown here is derived from an EMBL/GenBank/DDBJ whole genome shotgun (WGS) entry which is preliminary data.</text>
</comment>
<keyword evidence="1" id="KW-0540">Nuclease</keyword>
<dbReference type="Proteomes" id="UP001501116">
    <property type="component" value="Unassembled WGS sequence"/>
</dbReference>
<feature type="compositionally biased region" description="Low complexity" evidence="3">
    <location>
        <begin position="38"/>
        <end position="55"/>
    </location>
</feature>
<evidence type="ECO:0000313" key="6">
    <source>
        <dbReference type="Proteomes" id="UP001501116"/>
    </source>
</evidence>
<sequence length="164" mass="17649">MVNRRRKRITAALIGLIVLVVGGWLIKDAVSDKGTGGTPSSSAATPSSSAPAAGADNAGKSSRLPGSDSGLAVKPLSGLPSQAKDTWGLIRSDGPYPYPRNDGVTWQNREKRLPGKESGYYREYTVKTPGSRDRGARRLIFGKAHELYYTEDHYGSFVVVDPNR</sequence>
<dbReference type="RefSeq" id="WP_344415745.1">
    <property type="nucleotide sequence ID" value="NZ_BAAANN010000006.1"/>
</dbReference>
<keyword evidence="4" id="KW-0472">Membrane</keyword>
<dbReference type="InterPro" id="IPR016191">
    <property type="entry name" value="Ribonuclease/ribotoxin"/>
</dbReference>
<accession>A0ABP5BQH2</accession>
<evidence type="ECO:0000256" key="4">
    <source>
        <dbReference type="SAM" id="Phobius"/>
    </source>
</evidence>
<gene>
    <name evidence="5" type="ORF">GCM10009754_18980</name>
</gene>
<evidence type="ECO:0000256" key="2">
    <source>
        <dbReference type="ARBA" id="ARBA00022801"/>
    </source>
</evidence>
<evidence type="ECO:0000313" key="5">
    <source>
        <dbReference type="EMBL" id="GAA1950502.1"/>
    </source>
</evidence>
<dbReference type="SUPFAM" id="SSF53933">
    <property type="entry name" value="Microbial ribonucleases"/>
    <property type="match status" value="1"/>
</dbReference>
<dbReference type="Gene3D" id="3.10.450.30">
    <property type="entry name" value="Microbial ribonucleases"/>
    <property type="match status" value="1"/>
</dbReference>
<keyword evidence="6" id="KW-1185">Reference proteome</keyword>
<dbReference type="InterPro" id="IPR000026">
    <property type="entry name" value="N1-like"/>
</dbReference>